<evidence type="ECO:0000313" key="2">
    <source>
        <dbReference type="EMBL" id="AIZ56165.1"/>
    </source>
</evidence>
<dbReference type="STRING" id="1577791.Mpt1_c02650"/>
<reference evidence="2 3" key="1">
    <citation type="journal article" date="2014" name="Appl. Environ. Microbiol.">
        <title>Comparative Genome Analysis of 'Candidatus Methanoplasma termitum' Indicates a New Mode of Energy Metabolism in the Seventh Order of Methanogens.</title>
        <authorList>
            <person name="Lang K."/>
            <person name="Schuldes J."/>
            <person name="Klingl A."/>
            <person name="Poehlein A."/>
            <person name="Daniel R."/>
            <person name="Brune A."/>
        </authorList>
    </citation>
    <scope>NUCLEOTIDE SEQUENCE [LARGE SCALE GENOMIC DNA]</scope>
    <source>
        <strain evidence="3">Mpt1</strain>
    </source>
</reference>
<name>A0A0A7LAJ9_9ARCH</name>
<dbReference type="Proteomes" id="UP000030787">
    <property type="component" value="Chromosome"/>
</dbReference>
<dbReference type="InterPro" id="IPR015419">
    <property type="entry name" value="CTAG/Pcc1"/>
</dbReference>
<protein>
    <recommendedName>
        <fullName evidence="4">Transcription factor Pcc1</fullName>
    </recommendedName>
</protein>
<sequence length="87" mass="9350">MITLDLRIQYDDERTAKAIFDSIAPDNEGYITTELKGCLLVMKIASSSAGTLRNTADDLMACIKAAEEASGLVSGPAPDLDCDTFFE</sequence>
<dbReference type="Gene3D" id="3.30.310.50">
    <property type="entry name" value="Alpha-D-phosphohexomutase, C-terminal domain"/>
    <property type="match status" value="1"/>
</dbReference>
<gene>
    <name evidence="2" type="ORF">Mpt1_c02650</name>
</gene>
<dbReference type="KEGG" id="mear:Mpt1_c02650"/>
<keyword evidence="3" id="KW-1185">Reference proteome</keyword>
<dbReference type="OrthoDB" id="53274at2157"/>
<dbReference type="HOGENOM" id="CLU_184946_0_0_2"/>
<evidence type="ECO:0008006" key="4">
    <source>
        <dbReference type="Google" id="ProtNLM"/>
    </source>
</evidence>
<accession>A0A0A7LAJ9</accession>
<dbReference type="AlphaFoldDB" id="A0A0A7LAJ9"/>
<dbReference type="GeneID" id="31879536"/>
<organism evidence="2 3">
    <name type="scientific">Candidatus Methanoplasma termitum</name>
    <dbReference type="NCBI Taxonomy" id="1577791"/>
    <lineage>
        <taxon>Archaea</taxon>
        <taxon>Methanobacteriati</taxon>
        <taxon>Thermoplasmatota</taxon>
        <taxon>Thermoplasmata</taxon>
        <taxon>Methanomassiliicoccales</taxon>
        <taxon>Methanomassiliicoccaceae</taxon>
        <taxon>Candidatus Methanoplasma</taxon>
    </lineage>
</organism>
<proteinExistence type="inferred from homology"/>
<dbReference type="NCBIfam" id="NF011470">
    <property type="entry name" value="PRK14887.1"/>
    <property type="match status" value="1"/>
</dbReference>
<evidence type="ECO:0000313" key="3">
    <source>
        <dbReference type="Proteomes" id="UP000030787"/>
    </source>
</evidence>
<dbReference type="Pfam" id="PF09341">
    <property type="entry name" value="Pcc1"/>
    <property type="match status" value="1"/>
</dbReference>
<comment type="similarity">
    <text evidence="1">Belongs to the CTAG/PCC1 family.</text>
</comment>
<dbReference type="RefSeq" id="WP_082007211.1">
    <property type="nucleotide sequence ID" value="NZ_CP010070.1"/>
</dbReference>
<evidence type="ECO:0000256" key="1">
    <source>
        <dbReference type="ARBA" id="ARBA00007073"/>
    </source>
</evidence>
<dbReference type="EMBL" id="CP010070">
    <property type="protein sequence ID" value="AIZ56165.1"/>
    <property type="molecule type" value="Genomic_DNA"/>
</dbReference>